<dbReference type="AlphaFoldDB" id="A0A4S4LMJ1"/>
<dbReference type="SUPFAM" id="SSF53098">
    <property type="entry name" value="Ribonuclease H-like"/>
    <property type="match status" value="1"/>
</dbReference>
<keyword evidence="2" id="KW-1185">Reference proteome</keyword>
<dbReference type="Proteomes" id="UP000308730">
    <property type="component" value="Unassembled WGS sequence"/>
</dbReference>
<evidence type="ECO:0000313" key="1">
    <source>
        <dbReference type="EMBL" id="THH12688.1"/>
    </source>
</evidence>
<gene>
    <name evidence="1" type="ORF">EUX98_g9792</name>
</gene>
<reference evidence="1 2" key="1">
    <citation type="submission" date="2019-02" db="EMBL/GenBank/DDBJ databases">
        <title>Genome sequencing of the rare red list fungi Antrodiella citrinella (Flaviporus citrinellus).</title>
        <authorList>
            <person name="Buettner E."/>
            <person name="Kellner H."/>
        </authorList>
    </citation>
    <scope>NUCLEOTIDE SEQUENCE [LARGE SCALE GENOMIC DNA]</scope>
    <source>
        <strain evidence="1 2">DSM 108506</strain>
    </source>
</reference>
<proteinExistence type="predicted"/>
<name>A0A4S4LMJ1_9APHY</name>
<dbReference type="InterPro" id="IPR012337">
    <property type="entry name" value="RNaseH-like_sf"/>
</dbReference>
<comment type="caution">
    <text evidence="1">The sequence shown here is derived from an EMBL/GenBank/DDBJ whole genome shotgun (WGS) entry which is preliminary data.</text>
</comment>
<evidence type="ECO:0000313" key="2">
    <source>
        <dbReference type="Proteomes" id="UP000308730"/>
    </source>
</evidence>
<evidence type="ECO:0008006" key="3">
    <source>
        <dbReference type="Google" id="ProtNLM"/>
    </source>
</evidence>
<dbReference type="OrthoDB" id="2802474at2759"/>
<dbReference type="EMBL" id="SGPM01001189">
    <property type="protein sequence ID" value="THH12688.1"/>
    <property type="molecule type" value="Genomic_DNA"/>
</dbReference>
<protein>
    <recommendedName>
        <fullName evidence="3">hAT-like transposase RNase-H fold domain-containing protein</fullName>
    </recommendedName>
</protein>
<sequence length="305" mass="35130">MVSYGRIRYQRAVGLINVHGRDEIGLIRSIAVKERSSAKRKQIFRSVQEKASQKPLQLLLDMKVHWSSTFAMIHRAVTLREHVDVFVYEIAREEKDRTKCTALDNLQLVDEEWDRATIFLQLLGHAVFAQQAFSYGNVSTMHQAFPALEMLYKAWSSRAERPKYKAFAPALKAAYEKVEEYYDKTGECDAYIVTAYLVPNEKGAHFKRHWDADLKMRAEEVIQKIFEQRYKEMCDPNSGSAAPVQVKRKQAKRSLKLQFLLDELLSEDDSDSDNDGASVDPDKPWLAEFQRYLSTRDIVASGVLL</sequence>
<accession>A0A4S4LMJ1</accession>
<organism evidence="1 2">
    <name type="scientific">Antrodiella citrinella</name>
    <dbReference type="NCBI Taxonomy" id="2447956"/>
    <lineage>
        <taxon>Eukaryota</taxon>
        <taxon>Fungi</taxon>
        <taxon>Dikarya</taxon>
        <taxon>Basidiomycota</taxon>
        <taxon>Agaricomycotina</taxon>
        <taxon>Agaricomycetes</taxon>
        <taxon>Polyporales</taxon>
        <taxon>Steccherinaceae</taxon>
        <taxon>Antrodiella</taxon>
    </lineage>
</organism>